<evidence type="ECO:0000256" key="1">
    <source>
        <dbReference type="ARBA" id="ARBA00004123"/>
    </source>
</evidence>
<dbReference type="Proteomes" id="UP000696280">
    <property type="component" value="Unassembled WGS sequence"/>
</dbReference>
<feature type="region of interest" description="Disordered" evidence="7">
    <location>
        <begin position="108"/>
        <end position="271"/>
    </location>
</feature>
<evidence type="ECO:0000256" key="5">
    <source>
        <dbReference type="ARBA" id="ARBA00023163"/>
    </source>
</evidence>
<keyword evidence="10" id="KW-1185">Reference proteome</keyword>
<reference evidence="9" key="1">
    <citation type="submission" date="2021-07" db="EMBL/GenBank/DDBJ databases">
        <authorList>
            <person name="Durling M."/>
        </authorList>
    </citation>
    <scope>NUCLEOTIDE SEQUENCE</scope>
</reference>
<evidence type="ECO:0000313" key="9">
    <source>
        <dbReference type="EMBL" id="CAG8952595.1"/>
    </source>
</evidence>
<dbReference type="GO" id="GO:0000976">
    <property type="term" value="F:transcription cis-regulatory region binding"/>
    <property type="evidence" value="ECO:0007669"/>
    <property type="project" value="TreeGrafter"/>
</dbReference>
<evidence type="ECO:0000313" key="10">
    <source>
        <dbReference type="Proteomes" id="UP000696280"/>
    </source>
</evidence>
<dbReference type="CDD" id="cd12148">
    <property type="entry name" value="fungal_TF_MHR"/>
    <property type="match status" value="1"/>
</dbReference>
<dbReference type="PROSITE" id="PS00463">
    <property type="entry name" value="ZN2_CY6_FUNGAL_1"/>
    <property type="match status" value="1"/>
</dbReference>
<dbReference type="InterPro" id="IPR001138">
    <property type="entry name" value="Zn2Cys6_DnaBD"/>
</dbReference>
<dbReference type="AlphaFoldDB" id="A0A9N9PQZ0"/>
<keyword evidence="4" id="KW-0238">DNA-binding</keyword>
<evidence type="ECO:0000256" key="2">
    <source>
        <dbReference type="ARBA" id="ARBA00022723"/>
    </source>
</evidence>
<dbReference type="GO" id="GO:0000981">
    <property type="term" value="F:DNA-binding transcription factor activity, RNA polymerase II-specific"/>
    <property type="evidence" value="ECO:0007669"/>
    <property type="project" value="InterPro"/>
</dbReference>
<dbReference type="InterPro" id="IPR007219">
    <property type="entry name" value="XnlR_reg_dom"/>
</dbReference>
<feature type="region of interest" description="Disordered" evidence="7">
    <location>
        <begin position="771"/>
        <end position="806"/>
    </location>
</feature>
<dbReference type="Pfam" id="PF00172">
    <property type="entry name" value="Zn_clus"/>
    <property type="match status" value="1"/>
</dbReference>
<dbReference type="EMBL" id="CAJVRL010000046">
    <property type="protein sequence ID" value="CAG8952595.1"/>
    <property type="molecule type" value="Genomic_DNA"/>
</dbReference>
<sequence length="878" mass="96611">MANNLDPRLQSAAPLPPPSTPSNFRAPNPIAANSTNSQSPQQQQQQYPPLQEASHYAPQPHHSQLTPENGPATPASGGGSKRPRACEPCRHLKVKCIASAVPGGPCERCAKANKQCQTNPPSRKRQKKTDTRVEELERTVAQLKASAHQPGSQDGGNDAEPNTAALHTAHNPYQQVTNGGYNHSFAPPSKSQSTQPEFAGYPKVPEQYSISSPSVAPMVVAGQKRRHTETRESSGPIDPSLSSGGFTKSSLDKSGGPHQYGGVSDASSAPKAAQTHEYADVVDRNLLSAEKASLLFDTYVTKMAPHLPAVVFPKGTTAAEIRKTRPTLFLAILSASSGMIYPELQRTLTKEVMSIYAERIIMNGEKTLELIQALHISTLWYWPPEHFEELKFYQFIHIAAVMAIDIGMGKRNKPKKAKFAGLWRDSPWRRTPYPDPESAEARRAWLACYFLCCTASMGLRRPNLIRWGPFMVDCIEFLETSPEAVPSDKILCQWVRSQHIAEDVGTQFSMDDPMATVTIADSKVQYALKGFERDLEKWSDQVPPEAQSIDLQMTQHVVSLYAHEVAMHVDHNVEEFKPPFTEETLAGLGEREVDKLTTAHIDALSTCLMSIDGILESFLKFDVETIRCLPVYNFIRVAYAVVVLIKMYFAAATPNSELGKVINKDHMKVEHYLDTLVDTFRKSATDDKSRPSAKFLMVLLMLKTWFHRQREGKAVPHTEPGSSATLLTADSAPPPTEEVDTKGRDQNGTAQNGQQNFNQASNLQLLSEVATNNSRGESRGESGGGQYTGSANDWQQMQHQQQQQQFTDYDSMNPMSAQQNYGTMPGGLDPSLGLELGYAMGDGFEQAIGMTLGAGDGNYFNENAFFGNLMGPNGFDGF</sequence>
<comment type="caution">
    <text evidence="9">The sequence shown here is derived from an EMBL/GenBank/DDBJ whole genome shotgun (WGS) entry which is preliminary data.</text>
</comment>
<organism evidence="9 10">
    <name type="scientific">Hymenoscyphus fraxineus</name>
    <dbReference type="NCBI Taxonomy" id="746836"/>
    <lineage>
        <taxon>Eukaryota</taxon>
        <taxon>Fungi</taxon>
        <taxon>Dikarya</taxon>
        <taxon>Ascomycota</taxon>
        <taxon>Pezizomycotina</taxon>
        <taxon>Leotiomycetes</taxon>
        <taxon>Helotiales</taxon>
        <taxon>Helotiaceae</taxon>
        <taxon>Hymenoscyphus</taxon>
    </lineage>
</organism>
<feature type="compositionally biased region" description="Basic and acidic residues" evidence="7">
    <location>
        <begin position="128"/>
        <end position="138"/>
    </location>
</feature>
<evidence type="ECO:0000256" key="3">
    <source>
        <dbReference type="ARBA" id="ARBA00023015"/>
    </source>
</evidence>
<feature type="compositionally biased region" description="Polar residues" evidence="7">
    <location>
        <begin position="171"/>
        <end position="181"/>
    </location>
</feature>
<feature type="region of interest" description="Disordered" evidence="7">
    <location>
        <begin position="711"/>
        <end position="754"/>
    </location>
</feature>
<evidence type="ECO:0000256" key="7">
    <source>
        <dbReference type="SAM" id="MobiDB-lite"/>
    </source>
</evidence>
<comment type="subcellular location">
    <subcellularLocation>
        <location evidence="1">Nucleus</location>
    </subcellularLocation>
</comment>
<evidence type="ECO:0000256" key="6">
    <source>
        <dbReference type="ARBA" id="ARBA00023242"/>
    </source>
</evidence>
<feature type="domain" description="Zn(2)-C6 fungal-type" evidence="8">
    <location>
        <begin position="85"/>
        <end position="118"/>
    </location>
</feature>
<dbReference type="GO" id="GO:0005634">
    <property type="term" value="C:nucleus"/>
    <property type="evidence" value="ECO:0007669"/>
    <property type="project" value="UniProtKB-SubCell"/>
</dbReference>
<keyword evidence="2" id="KW-0479">Metal-binding</keyword>
<feature type="compositionally biased region" description="Low complexity" evidence="7">
    <location>
        <begin position="795"/>
        <end position="805"/>
    </location>
</feature>
<dbReference type="Pfam" id="PF04082">
    <property type="entry name" value="Fungal_trans"/>
    <property type="match status" value="1"/>
</dbReference>
<keyword evidence="5" id="KW-0804">Transcription</keyword>
<dbReference type="InterPro" id="IPR051089">
    <property type="entry name" value="prtT"/>
</dbReference>
<dbReference type="SUPFAM" id="SSF57701">
    <property type="entry name" value="Zn2/Cys6 DNA-binding domain"/>
    <property type="match status" value="1"/>
</dbReference>
<dbReference type="OrthoDB" id="8062037at2759"/>
<evidence type="ECO:0000259" key="8">
    <source>
        <dbReference type="PROSITE" id="PS50048"/>
    </source>
</evidence>
<gene>
    <name evidence="9" type="ORF">HYFRA_00009701</name>
</gene>
<name>A0A9N9PQZ0_9HELO</name>
<feature type="compositionally biased region" description="Low complexity" evidence="7">
    <location>
        <begin position="38"/>
        <end position="51"/>
    </location>
</feature>
<dbReference type="CDD" id="cd00067">
    <property type="entry name" value="GAL4"/>
    <property type="match status" value="1"/>
</dbReference>
<feature type="compositionally biased region" description="Polar residues" evidence="7">
    <location>
        <begin position="240"/>
        <end position="249"/>
    </location>
</feature>
<proteinExistence type="predicted"/>
<dbReference type="GO" id="GO:0008270">
    <property type="term" value="F:zinc ion binding"/>
    <property type="evidence" value="ECO:0007669"/>
    <property type="project" value="InterPro"/>
</dbReference>
<feature type="region of interest" description="Disordered" evidence="7">
    <location>
        <begin position="1"/>
        <end position="85"/>
    </location>
</feature>
<keyword evidence="3" id="KW-0805">Transcription regulation</keyword>
<dbReference type="PROSITE" id="PS50048">
    <property type="entry name" value="ZN2_CY6_FUNGAL_2"/>
    <property type="match status" value="1"/>
</dbReference>
<keyword evidence="6" id="KW-0539">Nucleus</keyword>
<protein>
    <recommendedName>
        <fullName evidence="8">Zn(2)-C6 fungal-type domain-containing protein</fullName>
    </recommendedName>
</protein>
<evidence type="ECO:0000256" key="4">
    <source>
        <dbReference type="ARBA" id="ARBA00023125"/>
    </source>
</evidence>
<dbReference type="PANTHER" id="PTHR31845:SF39">
    <property type="entry name" value="TRANSCRIPTION FACTOR PBCR-RELATED"/>
    <property type="match status" value="1"/>
</dbReference>
<accession>A0A9N9PQZ0</accession>
<dbReference type="Gene3D" id="4.10.240.10">
    <property type="entry name" value="Zn(2)-C6 fungal-type DNA-binding domain"/>
    <property type="match status" value="1"/>
</dbReference>
<dbReference type="SMART" id="SM00066">
    <property type="entry name" value="GAL4"/>
    <property type="match status" value="1"/>
</dbReference>
<dbReference type="PANTHER" id="PTHR31845">
    <property type="entry name" value="FINGER DOMAIN PROTEIN, PUTATIVE-RELATED"/>
    <property type="match status" value="1"/>
</dbReference>
<dbReference type="InterPro" id="IPR036864">
    <property type="entry name" value="Zn2-C6_fun-type_DNA-bd_sf"/>
</dbReference>